<name>A0A9P6NBR5_9BASI</name>
<feature type="signal peptide" evidence="1">
    <location>
        <begin position="1"/>
        <end position="17"/>
    </location>
</feature>
<gene>
    <name evidence="2" type="ORF">CROQUDRAFT_294391</name>
</gene>
<reference evidence="2" key="1">
    <citation type="submission" date="2013-11" db="EMBL/GenBank/DDBJ databases">
        <title>Genome sequence of the fusiform rust pathogen reveals effectors for host alternation and coevolution with pine.</title>
        <authorList>
            <consortium name="DOE Joint Genome Institute"/>
            <person name="Smith K."/>
            <person name="Pendleton A."/>
            <person name="Kubisiak T."/>
            <person name="Anderson C."/>
            <person name="Salamov A."/>
            <person name="Aerts A."/>
            <person name="Riley R."/>
            <person name="Clum A."/>
            <person name="Lindquist E."/>
            <person name="Ence D."/>
            <person name="Campbell M."/>
            <person name="Kronenberg Z."/>
            <person name="Feau N."/>
            <person name="Dhillon B."/>
            <person name="Hamelin R."/>
            <person name="Burleigh J."/>
            <person name="Smith J."/>
            <person name="Yandell M."/>
            <person name="Nelson C."/>
            <person name="Grigoriev I."/>
            <person name="Davis J."/>
        </authorList>
    </citation>
    <scope>NUCLEOTIDE SEQUENCE</scope>
    <source>
        <strain evidence="2">G11</strain>
    </source>
</reference>
<comment type="caution">
    <text evidence="2">The sequence shown here is derived from an EMBL/GenBank/DDBJ whole genome shotgun (WGS) entry which is preliminary data.</text>
</comment>
<sequence>MLFSAILVFCLASWTLAIPVTQPMPIASHLIRRWSSTVQGSVDGSAPGGNFRDSKKRKITKRSQDLLAGTVENETTLKSSVKSGSNVMVDGGAQKQGNFLSAILSSIKRIEFPKMGQVLVIAPLSSWSPRPTQISEALVGILASTRSRIGFQNY</sequence>
<keyword evidence="3" id="KW-1185">Reference proteome</keyword>
<evidence type="ECO:0000313" key="3">
    <source>
        <dbReference type="Proteomes" id="UP000886653"/>
    </source>
</evidence>
<evidence type="ECO:0000256" key="1">
    <source>
        <dbReference type="SAM" id="SignalP"/>
    </source>
</evidence>
<dbReference type="Proteomes" id="UP000886653">
    <property type="component" value="Unassembled WGS sequence"/>
</dbReference>
<keyword evidence="1" id="KW-0732">Signal</keyword>
<dbReference type="AlphaFoldDB" id="A0A9P6NBR5"/>
<accession>A0A9P6NBR5</accession>
<evidence type="ECO:0000313" key="2">
    <source>
        <dbReference type="EMBL" id="KAG0141362.1"/>
    </source>
</evidence>
<protein>
    <submittedName>
        <fullName evidence="2">Uncharacterized protein</fullName>
    </submittedName>
</protein>
<proteinExistence type="predicted"/>
<dbReference type="EMBL" id="MU167389">
    <property type="protein sequence ID" value="KAG0141362.1"/>
    <property type="molecule type" value="Genomic_DNA"/>
</dbReference>
<organism evidence="2 3">
    <name type="scientific">Cronartium quercuum f. sp. fusiforme G11</name>
    <dbReference type="NCBI Taxonomy" id="708437"/>
    <lineage>
        <taxon>Eukaryota</taxon>
        <taxon>Fungi</taxon>
        <taxon>Dikarya</taxon>
        <taxon>Basidiomycota</taxon>
        <taxon>Pucciniomycotina</taxon>
        <taxon>Pucciniomycetes</taxon>
        <taxon>Pucciniales</taxon>
        <taxon>Coleosporiaceae</taxon>
        <taxon>Cronartium</taxon>
    </lineage>
</organism>
<feature type="chain" id="PRO_5040384514" evidence="1">
    <location>
        <begin position="18"/>
        <end position="154"/>
    </location>
</feature>